<protein>
    <recommendedName>
        <fullName evidence="3">DUF2188 domain-containing protein</fullName>
    </recommendedName>
</protein>
<organism evidence="1 2">
    <name type="scientific">Roseiconus lacunae</name>
    <dbReference type="NCBI Taxonomy" id="2605694"/>
    <lineage>
        <taxon>Bacteria</taxon>
        <taxon>Pseudomonadati</taxon>
        <taxon>Planctomycetota</taxon>
        <taxon>Planctomycetia</taxon>
        <taxon>Pirellulales</taxon>
        <taxon>Pirellulaceae</taxon>
        <taxon>Roseiconus</taxon>
    </lineage>
</organism>
<proteinExistence type="predicted"/>
<dbReference type="RefSeq" id="WP_289167661.1">
    <property type="nucleotide sequence ID" value="NZ_JASZZN010000113.1"/>
</dbReference>
<feature type="non-terminal residue" evidence="1">
    <location>
        <position position="86"/>
    </location>
</feature>
<evidence type="ECO:0000313" key="1">
    <source>
        <dbReference type="EMBL" id="MDM4019537.1"/>
    </source>
</evidence>
<evidence type="ECO:0000313" key="2">
    <source>
        <dbReference type="Proteomes" id="UP001239462"/>
    </source>
</evidence>
<reference evidence="1 2" key="1">
    <citation type="submission" date="2023-06" db="EMBL/GenBank/DDBJ databases">
        <title>Roseiconus lacunae JC819 isolated from Gulf of Mannar region, Tamil Nadu.</title>
        <authorList>
            <person name="Pk S."/>
            <person name="Ch S."/>
            <person name="Ch V.R."/>
        </authorList>
    </citation>
    <scope>NUCLEOTIDE SEQUENCE [LARGE SCALE GENOMIC DNA]</scope>
    <source>
        <strain evidence="1 2">JC819</strain>
    </source>
</reference>
<name>A0ABT7PSQ2_9BACT</name>
<evidence type="ECO:0008006" key="3">
    <source>
        <dbReference type="Google" id="ProtNLM"/>
    </source>
</evidence>
<comment type="caution">
    <text evidence="1">The sequence shown here is derived from an EMBL/GenBank/DDBJ whole genome shotgun (WGS) entry which is preliminary data.</text>
</comment>
<sequence length="86" mass="9829">MPRRPTKHFPDYGRSLPNAGPDWIWQRAVELVKAGRYATQQRDGPFVCRAAELHRAIERGYSGRNDRKLYTSDPDLIAAESFENGP</sequence>
<dbReference type="Proteomes" id="UP001239462">
    <property type="component" value="Unassembled WGS sequence"/>
</dbReference>
<keyword evidence="2" id="KW-1185">Reference proteome</keyword>
<gene>
    <name evidence="1" type="ORF">QTN89_29055</name>
</gene>
<accession>A0ABT7PSQ2</accession>
<dbReference type="EMBL" id="JASZZN010000113">
    <property type="protein sequence ID" value="MDM4019537.1"/>
    <property type="molecule type" value="Genomic_DNA"/>
</dbReference>